<reference evidence="1" key="1">
    <citation type="submission" date="2021-06" db="EMBL/GenBank/DDBJ databases">
        <authorList>
            <person name="Kallberg Y."/>
            <person name="Tangrot J."/>
            <person name="Rosling A."/>
        </authorList>
    </citation>
    <scope>NUCLEOTIDE SEQUENCE</scope>
    <source>
        <strain evidence="1">FL130A</strain>
    </source>
</reference>
<name>A0A9N9JG85_9GLOM</name>
<feature type="non-terminal residue" evidence="1">
    <location>
        <position position="1"/>
    </location>
</feature>
<dbReference type="AlphaFoldDB" id="A0A9N9JG85"/>
<dbReference type="Gene3D" id="3.40.30.10">
    <property type="entry name" value="Glutaredoxin"/>
    <property type="match status" value="1"/>
</dbReference>
<feature type="non-terminal residue" evidence="1">
    <location>
        <position position="103"/>
    </location>
</feature>
<dbReference type="EMBL" id="CAJVPS010057691">
    <property type="protein sequence ID" value="CAG8779100.1"/>
    <property type="molecule type" value="Genomic_DNA"/>
</dbReference>
<proteinExistence type="predicted"/>
<sequence length="103" mass="12339">PSLRTISRTITTRIFRPTLFATRTFSYAKPLYQQEDHQKLLEYQRKKSLLKKKFADEFAAKITRPAPFWEANAVVEDEIKTMSLNDFEDKFLIMLFYPFDFTF</sequence>
<dbReference type="InterPro" id="IPR036249">
    <property type="entry name" value="Thioredoxin-like_sf"/>
</dbReference>
<evidence type="ECO:0000313" key="2">
    <source>
        <dbReference type="Proteomes" id="UP000789508"/>
    </source>
</evidence>
<accession>A0A9N9JG85</accession>
<comment type="caution">
    <text evidence="1">The sequence shown here is derived from an EMBL/GenBank/DDBJ whole genome shotgun (WGS) entry which is preliminary data.</text>
</comment>
<dbReference type="OrthoDB" id="185659at2759"/>
<dbReference type="Proteomes" id="UP000789508">
    <property type="component" value="Unassembled WGS sequence"/>
</dbReference>
<keyword evidence="2" id="KW-1185">Reference proteome</keyword>
<dbReference type="SUPFAM" id="SSF52833">
    <property type="entry name" value="Thioredoxin-like"/>
    <property type="match status" value="1"/>
</dbReference>
<evidence type="ECO:0000313" key="1">
    <source>
        <dbReference type="EMBL" id="CAG8779100.1"/>
    </source>
</evidence>
<gene>
    <name evidence="1" type="ORF">ALEPTO_LOCUS14570</name>
</gene>
<organism evidence="1 2">
    <name type="scientific">Ambispora leptoticha</name>
    <dbReference type="NCBI Taxonomy" id="144679"/>
    <lineage>
        <taxon>Eukaryota</taxon>
        <taxon>Fungi</taxon>
        <taxon>Fungi incertae sedis</taxon>
        <taxon>Mucoromycota</taxon>
        <taxon>Glomeromycotina</taxon>
        <taxon>Glomeromycetes</taxon>
        <taxon>Archaeosporales</taxon>
        <taxon>Ambisporaceae</taxon>
        <taxon>Ambispora</taxon>
    </lineage>
</organism>
<protein>
    <submittedName>
        <fullName evidence="1">3998_t:CDS:1</fullName>
    </submittedName>
</protein>